<reference evidence="9 10" key="1">
    <citation type="journal article" date="2008" name="PLoS Genet.">
        <title>Genomic islands in the pathogenic filamentous fungus Aspergillus fumigatus.</title>
        <authorList>
            <person name="Fedorova N.D."/>
            <person name="Khaldi N."/>
            <person name="Joardar V.S."/>
            <person name="Maiti R."/>
            <person name="Amedeo P."/>
            <person name="Anderson M.J."/>
            <person name="Crabtree J."/>
            <person name="Silva J.C."/>
            <person name="Badger J.H."/>
            <person name="Albarraq A."/>
            <person name="Angiuoli S."/>
            <person name="Bussey H."/>
            <person name="Bowyer P."/>
            <person name="Cotty P.J."/>
            <person name="Dyer P.S."/>
            <person name="Egan A."/>
            <person name="Galens K."/>
            <person name="Fraser-Liggett C.M."/>
            <person name="Haas B.J."/>
            <person name="Inman J.M."/>
            <person name="Kent R."/>
            <person name="Lemieux S."/>
            <person name="Malavazi I."/>
            <person name="Orvis J."/>
            <person name="Roemer T."/>
            <person name="Ronning C.M."/>
            <person name="Sundaram J.P."/>
            <person name="Sutton G."/>
            <person name="Turner G."/>
            <person name="Venter J.C."/>
            <person name="White O.R."/>
            <person name="Whitty B.R."/>
            <person name="Youngman P."/>
            <person name="Wolfe K.H."/>
            <person name="Goldman G.H."/>
            <person name="Wortman J.R."/>
            <person name="Jiang B."/>
            <person name="Denning D.W."/>
            <person name="Nierman W.C."/>
        </authorList>
    </citation>
    <scope>NUCLEOTIDE SEQUENCE [LARGE SCALE GENOMIC DNA]</scope>
    <source>
        <strain evidence="10">ATCC 1007 / CBS 513.65 / DSM 816 / NCTC 3887 / NRRL 1</strain>
    </source>
</reference>
<protein>
    <submittedName>
        <fullName evidence="9">Cytochrome P450 monooxygenase, putative</fullName>
    </submittedName>
</protein>
<dbReference type="GO" id="GO:0005506">
    <property type="term" value="F:iron ion binding"/>
    <property type="evidence" value="ECO:0007669"/>
    <property type="project" value="InterPro"/>
</dbReference>
<dbReference type="PANTHER" id="PTHR24305">
    <property type="entry name" value="CYTOCHROME P450"/>
    <property type="match status" value="1"/>
</dbReference>
<dbReference type="InterPro" id="IPR002401">
    <property type="entry name" value="Cyt_P450_E_grp-I"/>
</dbReference>
<dbReference type="PANTHER" id="PTHR24305:SF235">
    <property type="entry name" value="CYTOCHROME P450 MONOOXYGENASE APDB-RELATED"/>
    <property type="match status" value="1"/>
</dbReference>
<sequence>MQAIILSLFFFVAYVIYRTYFDPLANVPGPRFAKLCPSWIISILWTNKVNYSIDEQHRKHGMILDIPQCAFLPLPFRAAILTGTGDVVRLGPTELSFSTISAHDTIYNTDAATFTTPGSIQCCGRNLIHPGLTFVVQRSVAEQKELRKIFAPAFRLALTGGIETNITNRFNELLAALDIRPGMSKCMNLTHCLEQLEWNLIGDLGLGQPVPDSLRGGWTGYKNHQHMIGAAYELGSFLLTRRGFPKILDIVGKIWPQILLEEGFLSNLAIKQRTEGKNTFVSQALPYKSEKFPLMGTEMPGNVIGIMVASYETSESTLRATLCALLSNPAYYKALQHEIRSTFSTLESITDSQLVGLRFLNGCVNEGLRLWPGLNGKFTSRLSTGGVIDGVYVPAGYIVSADLYSIQRNPKYWHEPDSFKPERWFDGQNKDELRAFRPFSVGPRSCPGRQMALQKVRLTLSKFAFSFDMEFVNPDFDWQRDVPSGFLWGSADVMVRISRSDPPQAIDERVAAA</sequence>
<dbReference type="InterPro" id="IPR001128">
    <property type="entry name" value="Cyt_P450"/>
</dbReference>
<gene>
    <name evidence="9" type="ORF">ACLA_042090</name>
</gene>
<dbReference type="InterPro" id="IPR050121">
    <property type="entry name" value="Cytochrome_P450_monoxygenase"/>
</dbReference>
<evidence type="ECO:0000256" key="5">
    <source>
        <dbReference type="ARBA" id="ARBA00023004"/>
    </source>
</evidence>
<dbReference type="Pfam" id="PF00067">
    <property type="entry name" value="p450"/>
    <property type="match status" value="1"/>
</dbReference>
<dbReference type="InterPro" id="IPR017972">
    <property type="entry name" value="Cyt_P450_CS"/>
</dbReference>
<evidence type="ECO:0000256" key="8">
    <source>
        <dbReference type="RuleBase" id="RU000461"/>
    </source>
</evidence>
<dbReference type="GO" id="GO:0044550">
    <property type="term" value="P:secondary metabolite biosynthetic process"/>
    <property type="evidence" value="ECO:0007669"/>
    <property type="project" value="UniProtKB-ARBA"/>
</dbReference>
<organism evidence="9 10">
    <name type="scientific">Aspergillus clavatus (strain ATCC 1007 / CBS 513.65 / DSM 816 / NCTC 3887 / NRRL 1 / QM 1276 / 107)</name>
    <dbReference type="NCBI Taxonomy" id="344612"/>
    <lineage>
        <taxon>Eukaryota</taxon>
        <taxon>Fungi</taxon>
        <taxon>Dikarya</taxon>
        <taxon>Ascomycota</taxon>
        <taxon>Pezizomycotina</taxon>
        <taxon>Eurotiomycetes</taxon>
        <taxon>Eurotiomycetidae</taxon>
        <taxon>Eurotiales</taxon>
        <taxon>Aspergillaceae</taxon>
        <taxon>Aspergillus</taxon>
        <taxon>Aspergillus subgen. Fumigati</taxon>
    </lineage>
</organism>
<evidence type="ECO:0000256" key="4">
    <source>
        <dbReference type="ARBA" id="ARBA00023002"/>
    </source>
</evidence>
<dbReference type="AlphaFoldDB" id="A1CLG3"/>
<dbReference type="GeneID" id="4702776"/>
<dbReference type="eggNOG" id="KOG0158">
    <property type="taxonomic scope" value="Eukaryota"/>
</dbReference>
<keyword evidence="10" id="KW-1185">Reference proteome</keyword>
<dbReference type="GO" id="GO:0004497">
    <property type="term" value="F:monooxygenase activity"/>
    <property type="evidence" value="ECO:0007669"/>
    <property type="project" value="UniProtKB-KW"/>
</dbReference>
<dbReference type="InterPro" id="IPR036396">
    <property type="entry name" value="Cyt_P450_sf"/>
</dbReference>
<dbReference type="HOGENOM" id="CLU_001570_14_11_1"/>
<accession>A1CLG3</accession>
<dbReference type="SUPFAM" id="SSF48264">
    <property type="entry name" value="Cytochrome P450"/>
    <property type="match status" value="1"/>
</dbReference>
<evidence type="ECO:0000313" key="9">
    <source>
        <dbReference type="EMBL" id="EAW09987.1"/>
    </source>
</evidence>
<evidence type="ECO:0000256" key="1">
    <source>
        <dbReference type="ARBA" id="ARBA00001971"/>
    </source>
</evidence>
<dbReference type="GO" id="GO:0044283">
    <property type="term" value="P:small molecule biosynthetic process"/>
    <property type="evidence" value="ECO:0007669"/>
    <property type="project" value="UniProtKB-ARBA"/>
</dbReference>
<dbReference type="GO" id="GO:0020037">
    <property type="term" value="F:heme binding"/>
    <property type="evidence" value="ECO:0007669"/>
    <property type="project" value="InterPro"/>
</dbReference>
<dbReference type="EMBL" id="DS027056">
    <property type="protein sequence ID" value="EAW09987.1"/>
    <property type="molecule type" value="Genomic_DNA"/>
</dbReference>
<keyword evidence="5 7" id="KW-0408">Iron</keyword>
<dbReference type="PRINTS" id="PR00463">
    <property type="entry name" value="EP450I"/>
</dbReference>
<evidence type="ECO:0000313" key="10">
    <source>
        <dbReference type="Proteomes" id="UP000006701"/>
    </source>
</evidence>
<evidence type="ECO:0000256" key="6">
    <source>
        <dbReference type="ARBA" id="ARBA00023033"/>
    </source>
</evidence>
<evidence type="ECO:0000256" key="7">
    <source>
        <dbReference type="PIRSR" id="PIRSR602401-1"/>
    </source>
</evidence>
<feature type="binding site" description="axial binding residue" evidence="7">
    <location>
        <position position="446"/>
    </location>
    <ligand>
        <name>heme</name>
        <dbReference type="ChEBI" id="CHEBI:30413"/>
    </ligand>
    <ligandPart>
        <name>Fe</name>
        <dbReference type="ChEBI" id="CHEBI:18248"/>
    </ligandPart>
</feature>
<name>A1CLG3_ASPCL</name>
<dbReference type="Proteomes" id="UP000006701">
    <property type="component" value="Unassembled WGS sequence"/>
</dbReference>
<keyword evidence="3 7" id="KW-0479">Metal-binding</keyword>
<dbReference type="Gene3D" id="1.10.630.10">
    <property type="entry name" value="Cytochrome P450"/>
    <property type="match status" value="1"/>
</dbReference>
<proteinExistence type="inferred from homology"/>
<evidence type="ECO:0000256" key="2">
    <source>
        <dbReference type="ARBA" id="ARBA00010617"/>
    </source>
</evidence>
<dbReference type="GO" id="GO:0016705">
    <property type="term" value="F:oxidoreductase activity, acting on paired donors, with incorporation or reduction of molecular oxygen"/>
    <property type="evidence" value="ECO:0007669"/>
    <property type="project" value="InterPro"/>
</dbReference>
<evidence type="ECO:0000256" key="3">
    <source>
        <dbReference type="ARBA" id="ARBA00022723"/>
    </source>
</evidence>
<comment type="cofactor">
    <cofactor evidence="1 7">
        <name>heme</name>
        <dbReference type="ChEBI" id="CHEBI:30413"/>
    </cofactor>
</comment>
<dbReference type="PRINTS" id="PR00385">
    <property type="entry name" value="P450"/>
</dbReference>
<dbReference type="OMA" id="AHDTIYN"/>
<dbReference type="VEuPathDB" id="FungiDB:ACLA_042090"/>
<dbReference type="OrthoDB" id="1470350at2759"/>
<comment type="similarity">
    <text evidence="2 8">Belongs to the cytochrome P450 family.</text>
</comment>
<dbReference type="KEGG" id="act:ACLA_042090"/>
<keyword evidence="6 8" id="KW-0503">Monooxygenase</keyword>
<keyword evidence="7 8" id="KW-0349">Heme</keyword>
<dbReference type="RefSeq" id="XP_001271413.1">
    <property type="nucleotide sequence ID" value="XM_001271412.1"/>
</dbReference>
<dbReference type="STRING" id="344612.A1CLG3"/>
<dbReference type="PROSITE" id="PS00086">
    <property type="entry name" value="CYTOCHROME_P450"/>
    <property type="match status" value="1"/>
</dbReference>
<keyword evidence="4 8" id="KW-0560">Oxidoreductase</keyword>